<sequence>MTRPRQARLCSLGQDCLGLRLLVRIRGVLPAQINFGRTGKQTTGASSHYISTVARYQSFC</sequence>
<dbReference type="Proteomes" id="UP000314294">
    <property type="component" value="Unassembled WGS sequence"/>
</dbReference>
<dbReference type="AlphaFoldDB" id="A0A4Z2FUV6"/>
<gene>
    <name evidence="1" type="ORF">EYF80_045146</name>
</gene>
<comment type="caution">
    <text evidence="1">The sequence shown here is derived from an EMBL/GenBank/DDBJ whole genome shotgun (WGS) entry which is preliminary data.</text>
</comment>
<keyword evidence="2" id="KW-1185">Reference proteome</keyword>
<evidence type="ECO:0000313" key="1">
    <source>
        <dbReference type="EMBL" id="TNN44670.1"/>
    </source>
</evidence>
<protein>
    <submittedName>
        <fullName evidence="1">Uncharacterized protein</fullName>
    </submittedName>
</protein>
<proteinExistence type="predicted"/>
<dbReference type="EMBL" id="SRLO01000890">
    <property type="protein sequence ID" value="TNN44670.1"/>
    <property type="molecule type" value="Genomic_DNA"/>
</dbReference>
<organism evidence="1 2">
    <name type="scientific">Liparis tanakae</name>
    <name type="common">Tanaka's snailfish</name>
    <dbReference type="NCBI Taxonomy" id="230148"/>
    <lineage>
        <taxon>Eukaryota</taxon>
        <taxon>Metazoa</taxon>
        <taxon>Chordata</taxon>
        <taxon>Craniata</taxon>
        <taxon>Vertebrata</taxon>
        <taxon>Euteleostomi</taxon>
        <taxon>Actinopterygii</taxon>
        <taxon>Neopterygii</taxon>
        <taxon>Teleostei</taxon>
        <taxon>Neoteleostei</taxon>
        <taxon>Acanthomorphata</taxon>
        <taxon>Eupercaria</taxon>
        <taxon>Perciformes</taxon>
        <taxon>Cottioidei</taxon>
        <taxon>Cottales</taxon>
        <taxon>Liparidae</taxon>
        <taxon>Liparis</taxon>
    </lineage>
</organism>
<name>A0A4Z2FUV6_9TELE</name>
<reference evidence="1 2" key="1">
    <citation type="submission" date="2019-03" db="EMBL/GenBank/DDBJ databases">
        <title>First draft genome of Liparis tanakae, snailfish: a comprehensive survey of snailfish specific genes.</title>
        <authorList>
            <person name="Kim W."/>
            <person name="Song I."/>
            <person name="Jeong J.-H."/>
            <person name="Kim D."/>
            <person name="Kim S."/>
            <person name="Ryu S."/>
            <person name="Song J.Y."/>
            <person name="Lee S.K."/>
        </authorList>
    </citation>
    <scope>NUCLEOTIDE SEQUENCE [LARGE SCALE GENOMIC DNA]</scope>
    <source>
        <tissue evidence="1">Muscle</tissue>
    </source>
</reference>
<evidence type="ECO:0000313" key="2">
    <source>
        <dbReference type="Proteomes" id="UP000314294"/>
    </source>
</evidence>
<accession>A0A4Z2FUV6</accession>